<dbReference type="GO" id="GO:0006952">
    <property type="term" value="P:defense response"/>
    <property type="evidence" value="ECO:0007669"/>
    <property type="project" value="UniProtKB-KW"/>
</dbReference>
<dbReference type="InterPro" id="IPR058922">
    <property type="entry name" value="WHD_DRP"/>
</dbReference>
<dbReference type="Pfam" id="PF25019">
    <property type="entry name" value="LRR_R13L1-DRL21"/>
    <property type="match status" value="1"/>
</dbReference>
<dbReference type="InterPro" id="IPR041118">
    <property type="entry name" value="Rx_N"/>
</dbReference>
<evidence type="ECO:0000259" key="10">
    <source>
        <dbReference type="Pfam" id="PF25019"/>
    </source>
</evidence>
<dbReference type="SUPFAM" id="SSF52058">
    <property type="entry name" value="L domain-like"/>
    <property type="match status" value="2"/>
</dbReference>
<dbReference type="Pfam" id="PF00931">
    <property type="entry name" value="NB-ARC"/>
    <property type="match status" value="1"/>
</dbReference>
<gene>
    <name evidence="11" type="ORF">glysoja_038363</name>
</gene>
<keyword evidence="11" id="KW-0378">Hydrolase</keyword>
<evidence type="ECO:0000259" key="9">
    <source>
        <dbReference type="Pfam" id="PF23559"/>
    </source>
</evidence>
<dbReference type="Gene3D" id="3.80.10.10">
    <property type="entry name" value="Ribonuclease Inhibitor"/>
    <property type="match status" value="2"/>
</dbReference>
<feature type="domain" description="NB-ARC" evidence="7">
    <location>
        <begin position="173"/>
        <end position="344"/>
    </location>
</feature>
<dbReference type="Gene3D" id="3.40.50.300">
    <property type="entry name" value="P-loop containing nucleotide triphosphate hydrolases"/>
    <property type="match status" value="1"/>
</dbReference>
<dbReference type="Gene3D" id="1.10.10.10">
    <property type="entry name" value="Winged helix-like DNA-binding domain superfamily/Winged helix DNA-binding domain"/>
    <property type="match status" value="1"/>
</dbReference>
<dbReference type="InterPro" id="IPR056789">
    <property type="entry name" value="LRR_R13L1-DRL21"/>
</dbReference>
<dbReference type="GO" id="GO:0051707">
    <property type="term" value="P:response to other organism"/>
    <property type="evidence" value="ECO:0007669"/>
    <property type="project" value="UniProtKB-ARBA"/>
</dbReference>
<dbReference type="EMBL" id="KN648366">
    <property type="protein sequence ID" value="KHN35437.1"/>
    <property type="molecule type" value="Genomic_DNA"/>
</dbReference>
<dbReference type="GO" id="GO:0043531">
    <property type="term" value="F:ADP binding"/>
    <property type="evidence" value="ECO:0007669"/>
    <property type="project" value="InterPro"/>
</dbReference>
<keyword evidence="1" id="KW-0433">Leucine-rich repeat</keyword>
<keyword evidence="2" id="KW-0677">Repeat</keyword>
<dbReference type="PANTHER" id="PTHR36766:SF40">
    <property type="entry name" value="DISEASE RESISTANCE PROTEIN RGA3"/>
    <property type="match status" value="1"/>
</dbReference>
<dbReference type="Gene3D" id="1.20.5.4130">
    <property type="match status" value="1"/>
</dbReference>
<dbReference type="FunFam" id="1.10.10.10:FF:000322">
    <property type="entry name" value="Probable disease resistance protein At1g63360"/>
    <property type="match status" value="1"/>
</dbReference>
<dbReference type="EC" id="3.1.3.16" evidence="11"/>
<evidence type="ECO:0000259" key="8">
    <source>
        <dbReference type="Pfam" id="PF18052"/>
    </source>
</evidence>
<name>A0A0B2RUF0_GLYSO</name>
<evidence type="ECO:0000256" key="4">
    <source>
        <dbReference type="ARBA" id="ARBA00022821"/>
    </source>
</evidence>
<evidence type="ECO:0000256" key="1">
    <source>
        <dbReference type="ARBA" id="ARBA00022614"/>
    </source>
</evidence>
<feature type="domain" description="R13L1/DRL21-like LRR repeat region" evidence="10">
    <location>
        <begin position="703"/>
        <end position="827"/>
    </location>
</feature>
<evidence type="ECO:0000259" key="7">
    <source>
        <dbReference type="Pfam" id="PF00931"/>
    </source>
</evidence>
<keyword evidence="5" id="KW-0067">ATP-binding</keyword>
<dbReference type="InterPro" id="IPR002182">
    <property type="entry name" value="NB-ARC"/>
</dbReference>
<organism evidence="11">
    <name type="scientific">Glycine soja</name>
    <name type="common">Wild soybean</name>
    <dbReference type="NCBI Taxonomy" id="3848"/>
    <lineage>
        <taxon>Eukaryota</taxon>
        <taxon>Viridiplantae</taxon>
        <taxon>Streptophyta</taxon>
        <taxon>Embryophyta</taxon>
        <taxon>Tracheophyta</taxon>
        <taxon>Spermatophyta</taxon>
        <taxon>Magnoliopsida</taxon>
        <taxon>eudicotyledons</taxon>
        <taxon>Gunneridae</taxon>
        <taxon>Pentapetalae</taxon>
        <taxon>rosids</taxon>
        <taxon>fabids</taxon>
        <taxon>Fabales</taxon>
        <taxon>Fabaceae</taxon>
        <taxon>Papilionoideae</taxon>
        <taxon>50 kb inversion clade</taxon>
        <taxon>NPAAA clade</taxon>
        <taxon>indigoferoid/millettioid clade</taxon>
        <taxon>Phaseoleae</taxon>
        <taxon>Glycine</taxon>
        <taxon>Glycine subgen. Soja</taxon>
    </lineage>
</organism>
<dbReference type="GO" id="GO:0004722">
    <property type="term" value="F:protein serine/threonine phosphatase activity"/>
    <property type="evidence" value="ECO:0007669"/>
    <property type="project" value="UniProtKB-EC"/>
</dbReference>
<dbReference type="InterPro" id="IPR036388">
    <property type="entry name" value="WH-like_DNA-bd_sf"/>
</dbReference>
<evidence type="ECO:0000256" key="5">
    <source>
        <dbReference type="ARBA" id="ARBA00022840"/>
    </source>
</evidence>
<evidence type="ECO:0000256" key="6">
    <source>
        <dbReference type="SAM" id="Coils"/>
    </source>
</evidence>
<sequence length="1258" mass="143732">MALAMVGEALISASVEILLDRITSAEFRDFFANRKLNVSLLDELKIKLLTLNAVLNDAEEKQITNSAVKAWLNELKDAVLDAEDLLDEINTDSLRCKVEGEFKTFTSQVRSLLSSPFNQFYRSMNSKLEAISRRLENFLKQIDSLGLKIVAGRVSYRKDTDRSVEYVVARDDDKKKLLSMLFSDEDENNNHIQVLTIWGMGGLGKTTLAQSLLNDDAVQNHFDLKAWAWVSDPFDVFKATKAIVESATSKTCDITNFDALRVELKNTFKDKKILLVLDDLWNMQYHDWDQLIAPFSCGKKGSKIIVTTRHHRIAEITRTFPIHELKILTDDNCWCILAKHAFGNQGYDKYPILAEIGRQIATKCKGLPLAAKTLGGLLRSNVDAEYWNGILNSNMWANNEVLAALCISYLHLPPHLKRCFAYCSIFPRQYLLDRKELILLWMAEGFLPQIHGEKAMESIGEDYFNELLSRSLIEKDKNEGKEQFQMHDLIYDLARLVSGKRSCYFEGGEVPLNVRHLTYPQREHDASKRFECLYELKFLRCFLPLYGYGSYPYCVSKKVTHDWLPKLTYLRTLSLFSYRNITELPDSISNLVLLRYLDLSYTSIKSLPDAAFRLYNLQTLKLSNCESLTELPEQIGDLLLLRYLDFSYTSINRLPEQIGNLVNLRHLDIRGTNLWEMPSQISKLQDLRVLTSFVVGRENGVTIRELRKFPYLQGTLSILRLQNVVDPKDAVQADLKKKEHIEELTLEWGSEPQDSQIEKDVLQNLQPSTNLKKLSIRYYSGTSFPKWLSDYSYSYVIVLCITDCNYCFSLPPFGQLPSLKELVIERMKMVKTVGEEFYYNNGGSLSFQPFPLLESIQFEEMSEWEEWLPFEGEGRKFPFPCLKRLSLSECPKLRGNLPNHLPSLTEVSISECNQLEAKSHDLHWNTSIEKIKIREAGDGLLSLLGNFSYRNIRIENCDSLSSLPRIILAANCLQSLTLFDMPNLISFSADGLPTSLQSLHISHCENLEFLSPESSHKYTSLESLVIGRSCHSLASLPLDGFSSLQFLRIEECPNMEAITTHGGTNALQLTTLDVWNCKKLRSLPEQIDLPALCRLYLNELPELTSLPPRCLPSSLQTLEVEVGMLSSMSKHELGFLFQRLTSLFRLSITGFGEEDVVNTLLKECLLPTSLQYLSLRNLYYLKLLEGKGLQHLTSLTELAIWHCKSLESLPEDQLPSSLELLEIRKCPLLEARYQSRKGKHWSKIAHIPAIKINGEVII</sequence>
<accession>A0A0B2RUF0</accession>
<proteinExistence type="predicted"/>
<dbReference type="AlphaFoldDB" id="A0A0B2RUF0"/>
<keyword evidence="3" id="KW-0547">Nucleotide-binding</keyword>
<dbReference type="InterPro" id="IPR042197">
    <property type="entry name" value="Apaf_helical"/>
</dbReference>
<dbReference type="SUPFAM" id="SSF52540">
    <property type="entry name" value="P-loop containing nucleoside triphosphate hydrolases"/>
    <property type="match status" value="1"/>
</dbReference>
<feature type="coiled-coil region" evidence="6">
    <location>
        <begin position="41"/>
        <end position="92"/>
    </location>
</feature>
<dbReference type="FunFam" id="3.40.50.300:FF:001091">
    <property type="entry name" value="Probable disease resistance protein At1g61300"/>
    <property type="match status" value="1"/>
</dbReference>
<dbReference type="InterPro" id="IPR032675">
    <property type="entry name" value="LRR_dom_sf"/>
</dbReference>
<evidence type="ECO:0000313" key="11">
    <source>
        <dbReference type="EMBL" id="KHN35437.1"/>
    </source>
</evidence>
<dbReference type="PANTHER" id="PTHR36766">
    <property type="entry name" value="PLANT BROAD-SPECTRUM MILDEW RESISTANCE PROTEIN RPW8"/>
    <property type="match status" value="1"/>
</dbReference>
<keyword evidence="4" id="KW-0611">Plant defense</keyword>
<dbReference type="InterPro" id="IPR027417">
    <property type="entry name" value="P-loop_NTPase"/>
</dbReference>
<dbReference type="Pfam" id="PF23559">
    <property type="entry name" value="WHD_DRP"/>
    <property type="match status" value="1"/>
</dbReference>
<dbReference type="GO" id="GO:0005524">
    <property type="term" value="F:ATP binding"/>
    <property type="evidence" value="ECO:0007669"/>
    <property type="project" value="UniProtKB-KW"/>
</dbReference>
<dbReference type="Gene3D" id="1.10.8.430">
    <property type="entry name" value="Helical domain of apoptotic protease-activating factors"/>
    <property type="match status" value="1"/>
</dbReference>
<feature type="domain" description="Disease resistance protein winged helix" evidence="9">
    <location>
        <begin position="425"/>
        <end position="494"/>
    </location>
</feature>
<dbReference type="InterPro" id="IPR003591">
    <property type="entry name" value="Leu-rich_rpt_typical-subtyp"/>
</dbReference>
<feature type="domain" description="Disease resistance N-terminal" evidence="8">
    <location>
        <begin position="34"/>
        <end position="104"/>
    </location>
</feature>
<dbReference type="PRINTS" id="PR00364">
    <property type="entry name" value="DISEASERSIST"/>
</dbReference>
<dbReference type="Pfam" id="PF18052">
    <property type="entry name" value="Rx_N"/>
    <property type="match status" value="1"/>
</dbReference>
<protein>
    <submittedName>
        <fullName evidence="11">Putative disease resistance RPP13-like protein 1</fullName>
        <ecNumber evidence="11">3.1.3.16</ecNumber>
    </submittedName>
</protein>
<reference evidence="11" key="1">
    <citation type="submission" date="2014-07" db="EMBL/GenBank/DDBJ databases">
        <title>Identification of a novel salt tolerance gene in wild soybean by whole-genome sequencing.</title>
        <authorList>
            <person name="Lam H.-M."/>
            <person name="Qi X."/>
            <person name="Li M.-W."/>
            <person name="Liu X."/>
            <person name="Xie M."/>
            <person name="Ni M."/>
            <person name="Xu X."/>
        </authorList>
    </citation>
    <scope>NUCLEOTIDE SEQUENCE [LARGE SCALE GENOMIC DNA]</scope>
    <source>
        <tissue evidence="11">Root</tissue>
    </source>
</reference>
<dbReference type="Proteomes" id="UP000053555">
    <property type="component" value="Unassembled WGS sequence"/>
</dbReference>
<evidence type="ECO:0000256" key="2">
    <source>
        <dbReference type="ARBA" id="ARBA00022737"/>
    </source>
</evidence>
<evidence type="ECO:0000256" key="3">
    <source>
        <dbReference type="ARBA" id="ARBA00022741"/>
    </source>
</evidence>
<keyword evidence="6" id="KW-0175">Coiled coil</keyword>
<dbReference type="SMART" id="SM00369">
    <property type="entry name" value="LRR_TYP"/>
    <property type="match status" value="4"/>
</dbReference>